<accession>A0A6G7ZQQ6</accession>
<keyword evidence="2" id="KW-0732">Signal</keyword>
<name>A0A6G7ZQQ6_9SPHN</name>
<proteinExistence type="predicted"/>
<gene>
    <name evidence="3" type="ORF">G7078_01995</name>
</gene>
<protein>
    <recommendedName>
        <fullName evidence="5">DUF885 domain-containing protein</fullName>
    </recommendedName>
</protein>
<evidence type="ECO:0000313" key="3">
    <source>
        <dbReference type="EMBL" id="QIL03252.1"/>
    </source>
</evidence>
<dbReference type="KEGG" id="ssin:G7078_01995"/>
<reference evidence="3 4" key="1">
    <citation type="submission" date="2020-03" db="EMBL/GenBank/DDBJ databases">
        <title>Sphingomonas sp. nov., isolated from fish.</title>
        <authorList>
            <person name="Hyun D.-W."/>
            <person name="Bae J.-W."/>
        </authorList>
    </citation>
    <scope>NUCLEOTIDE SEQUENCE [LARGE SCALE GENOMIC DNA]</scope>
    <source>
        <strain evidence="3 4">HDW15C</strain>
    </source>
</reference>
<feature type="chain" id="PRO_5026326453" description="DUF885 domain-containing protein" evidence="2">
    <location>
        <begin position="19"/>
        <end position="444"/>
    </location>
</feature>
<dbReference type="PROSITE" id="PS51257">
    <property type="entry name" value="PROKAR_LIPOPROTEIN"/>
    <property type="match status" value="1"/>
</dbReference>
<sequence>MMMRWTLGATALSLGACAQLPPALVAAPQPPAPLPAPADTLDAAARDYVVLQLAIGEKEAGYIDAYYGPAEYQARGREIAAARNLAQLKADVDELSARVAKLSATDDPALARRGRYLLGNLTAAKTRLRMMAGEKLSFADEAEGLFGVRPVLKPLSAYDPILAKVETLVPGKGPLWKRVDSFADRFIIPADRLKPVMDAAIAGCKARTLRHIALPAGERFDLALVTGKSWGGYNYYQGNYHSKIEINTDLPARMSRAVDLGCHEGYPGHHVLNALMERELTRGRGWIEYSLYPLYSPQSLIAEGSANYGIHLAFPGSEKVAFETATLYPLAGLSSADAARYDQLGTATEGLRGASITIQRDYLEQRIGEEQAVKLLQHYGLQSEERARKAISFAKQYRSYVINYGLGQDMIRQDVESYPPAARWKRFEQIISEPTLPSDLRAAQ</sequence>
<dbReference type="EMBL" id="CP049871">
    <property type="protein sequence ID" value="QIL03252.1"/>
    <property type="molecule type" value="Genomic_DNA"/>
</dbReference>
<organism evidence="3 4">
    <name type="scientific">Sphingomonas sinipercae</name>
    <dbReference type="NCBI Taxonomy" id="2714944"/>
    <lineage>
        <taxon>Bacteria</taxon>
        <taxon>Pseudomonadati</taxon>
        <taxon>Pseudomonadota</taxon>
        <taxon>Alphaproteobacteria</taxon>
        <taxon>Sphingomonadales</taxon>
        <taxon>Sphingomonadaceae</taxon>
        <taxon>Sphingomonas</taxon>
    </lineage>
</organism>
<dbReference type="AlphaFoldDB" id="A0A6G7ZQQ6"/>
<feature type="coiled-coil region" evidence="1">
    <location>
        <begin position="78"/>
        <end position="105"/>
    </location>
</feature>
<evidence type="ECO:0000313" key="4">
    <source>
        <dbReference type="Proteomes" id="UP000502502"/>
    </source>
</evidence>
<evidence type="ECO:0008006" key="5">
    <source>
        <dbReference type="Google" id="ProtNLM"/>
    </source>
</evidence>
<evidence type="ECO:0000256" key="1">
    <source>
        <dbReference type="SAM" id="Coils"/>
    </source>
</evidence>
<keyword evidence="1" id="KW-0175">Coiled coil</keyword>
<keyword evidence="4" id="KW-1185">Reference proteome</keyword>
<feature type="signal peptide" evidence="2">
    <location>
        <begin position="1"/>
        <end position="18"/>
    </location>
</feature>
<evidence type="ECO:0000256" key="2">
    <source>
        <dbReference type="SAM" id="SignalP"/>
    </source>
</evidence>
<dbReference type="Proteomes" id="UP000502502">
    <property type="component" value="Chromosome"/>
</dbReference>